<dbReference type="PROSITE" id="PS50166">
    <property type="entry name" value="IMPORTIN_B_NT"/>
    <property type="match status" value="1"/>
</dbReference>
<dbReference type="RefSeq" id="XP_068366082.1">
    <property type="nucleotide sequence ID" value="XM_068499319.1"/>
</dbReference>
<comment type="caution">
    <text evidence="2">The sequence shown here is derived from an EMBL/GenBank/DDBJ whole genome shotgun (WGS) entry which is preliminary data.</text>
</comment>
<dbReference type="AlphaFoldDB" id="A0A1J4KPB8"/>
<dbReference type="GO" id="GO:0031267">
    <property type="term" value="F:small GTPase binding"/>
    <property type="evidence" value="ECO:0007669"/>
    <property type="project" value="InterPro"/>
</dbReference>
<dbReference type="GO" id="GO:0006886">
    <property type="term" value="P:intracellular protein transport"/>
    <property type="evidence" value="ECO:0007669"/>
    <property type="project" value="InterPro"/>
</dbReference>
<gene>
    <name evidence="2" type="ORF">TRFO_16997</name>
</gene>
<dbReference type="EMBL" id="MLAK01000551">
    <property type="protein sequence ID" value="OHT12946.1"/>
    <property type="molecule type" value="Genomic_DNA"/>
</dbReference>
<keyword evidence="3" id="KW-1185">Reference proteome</keyword>
<feature type="domain" description="Importin N-terminal" evidence="1">
    <location>
        <begin position="25"/>
        <end position="90"/>
    </location>
</feature>
<accession>A0A1J4KPB8</accession>
<dbReference type="SUPFAM" id="SSF48371">
    <property type="entry name" value="ARM repeat"/>
    <property type="match status" value="1"/>
</dbReference>
<evidence type="ECO:0000313" key="2">
    <source>
        <dbReference type="EMBL" id="OHT12946.1"/>
    </source>
</evidence>
<organism evidence="2 3">
    <name type="scientific">Tritrichomonas foetus</name>
    <dbReference type="NCBI Taxonomy" id="1144522"/>
    <lineage>
        <taxon>Eukaryota</taxon>
        <taxon>Metamonada</taxon>
        <taxon>Parabasalia</taxon>
        <taxon>Tritrichomonadida</taxon>
        <taxon>Tritrichomonadidae</taxon>
        <taxon>Tritrichomonas</taxon>
    </lineage>
</organism>
<dbReference type="InterPro" id="IPR001494">
    <property type="entry name" value="Importin-beta_N"/>
</dbReference>
<dbReference type="InterPro" id="IPR016024">
    <property type="entry name" value="ARM-type_fold"/>
</dbReference>
<protein>
    <recommendedName>
        <fullName evidence="1">Importin N-terminal domain-containing protein</fullName>
    </recommendedName>
</protein>
<sequence length="765" mass="89005">MEEFLVALLSNADDPSKQENIYFELQKLAQAPEFLTCLINIASNQTYSINIKGRSLILLRDRISYLSSDGIFNEDIFNFIKNQILPLIHQKLMNIFFEPCPAMVSQLAALCCLIHSRFHLLVFEDMNMILGKILENDQIFENAFLIIEEFIGNQNTTIHPNVTHFLYKFLEIPNLIRRTIKILNYFDDFSQVDNLFANSSKLPNDALVELCFYAFSAIRENSVTEGDRLSFMTNFAVNLLIHSEQLEESDILNLLVLIKSNLIENIGFNRDLLMFCIYKSGVDEDINYHGISRISLKLIKKYVSNFEKEQINELMAIIDSLIKCNDEISMKIILRIFSQIYSLFPDCTFMFELCMNTLTSGTLFYDSLRLLDKILKKNYDQKAFQLNLIVPNLITYFNNFRNGISDNDRRNVVTILVKILSKTEKIELYPIFFMLQQIYLESKTIYELYDASYLLATFVQHVQFFDLDENFVNFIFHIIKNFNKNNIPSTLHILSETLSKCNDKNFSFQIIQNVWPIAVEILRSEDVNDQISIESTSDQIITENYIIDFSYAVKFLCDSINFFNSMNSPEICSFVKQNILDLLEVIGNFAMPQNCIAMKRNAWLLLHFISTLSKDEDIKGKLIIVLKTIFIFTSQFMETSHRKECLEILISMSVTLFHLITSSQNTFNVDIEFINHLFNVLFSAFDYQTDEKCRLLQEITICILLILFIRKDTIEIAVSMLSPERMQRLLLAYGTIPDSQFKEMFATSLRLLFECDKSCSKDCNE</sequence>
<dbReference type="VEuPathDB" id="TrichDB:TRFO_16997"/>
<evidence type="ECO:0000259" key="1">
    <source>
        <dbReference type="PROSITE" id="PS50166"/>
    </source>
</evidence>
<name>A0A1J4KPB8_9EUKA</name>
<reference evidence="2" key="1">
    <citation type="submission" date="2016-10" db="EMBL/GenBank/DDBJ databases">
        <authorList>
            <person name="Benchimol M."/>
            <person name="Almeida L.G."/>
            <person name="Vasconcelos A.T."/>
            <person name="Perreira-Neves A."/>
            <person name="Rosa I.A."/>
            <person name="Tasca T."/>
            <person name="Bogo M.R."/>
            <person name="de Souza W."/>
        </authorList>
    </citation>
    <scope>NUCLEOTIDE SEQUENCE [LARGE SCALE GENOMIC DNA]</scope>
    <source>
        <strain evidence="2">K</strain>
    </source>
</reference>
<evidence type="ECO:0000313" key="3">
    <source>
        <dbReference type="Proteomes" id="UP000179807"/>
    </source>
</evidence>
<proteinExistence type="predicted"/>
<dbReference type="GeneID" id="94834023"/>
<dbReference type="Proteomes" id="UP000179807">
    <property type="component" value="Unassembled WGS sequence"/>
</dbReference>